<dbReference type="RefSeq" id="XP_029981421.1">
    <property type="nucleotide sequence ID" value="XM_030125561.1"/>
</dbReference>
<reference evidence="2" key="3">
    <citation type="submission" date="2025-09" db="UniProtKB">
        <authorList>
            <consortium name="Ensembl"/>
        </authorList>
    </citation>
    <scope>IDENTIFICATION</scope>
</reference>
<dbReference type="PANTHER" id="PTHR16155:SF20">
    <property type="entry name" value="STERILE ALPHA MOTIF DOMAIN-CONTAINING PROTEIN 9-LIKE"/>
    <property type="match status" value="1"/>
</dbReference>
<evidence type="ECO:0000313" key="2">
    <source>
        <dbReference type="Ensembl" id="ENSSORP00005009106.1"/>
    </source>
</evidence>
<dbReference type="SMART" id="SM00454">
    <property type="entry name" value="SAM"/>
    <property type="match status" value="1"/>
</dbReference>
<dbReference type="Gene3D" id="1.10.150.50">
    <property type="entry name" value="Transcription Factor, Ets-1"/>
    <property type="match status" value="1"/>
</dbReference>
<sequence>MADQGEMKDNDQDLSPDMKHWSKQQVREWVLKLEGVDDKTAETLFLQDITGPSLLLLEVSELKEMGVTFGPAKLIIHARDELIKLKKDEPTSFANQSGRPCKPYPFHRYHDTYRYIEGNILDIPESGASGLIEPCHEYKSFINTTDETKMDKFTSEIIRFAAACMNSCTNGTIHFGIGDKPEGFTHGQVLGVVVDDKEAYGVELKSEIDCYFEHKHKLSAQKCIKPPRFVGVLNKDMMSSNKCVIEVDIVPDSTICGENFYHTYSMSTKKKKTKVKETVTTETNPSKQFFVRDGGSSRNLFPHTTSAKDAKEYNDFIGSVEQRAQLRKQAEEKHLRVIKSSNQGSKLSQMITGGTASLDKSHYERYVIVTNKSHSVQFESLGFLVELNPTAVLDFDPQSAQNGLQQYFEKQSPVTVHLPDQYKITGDVEDIANNLQLTRNTSWVFCNGKIGEEEPSEINHWMMDKGASIRGVTSFLCRKDVLPNKRFLVVFLLLSTVSDTMDPLVETFSTFLQELKGTEQILCICDNKQAFTSWRDLIQARCGIDVSSRCIYELSLSEVNGTVLSLWSENRRSSRFLPCGGGGKVILEKKIERSLNTLDVLCVNQCEGGNEDKIAIEENFYKGGKVSWWNFFFSEQPGSTPFIKRDKFAYITDTVIPELCSERKACMLLNLIHIPGCGGTTLAMHTLWALRDRFRCAVLLDNNADFAKVADQVVTLLSYKCEEQLPHVPVLLMVDDFDEMERVFDLQQLIENECVKRQSQSKSAQVILLNCMRSESSEHDQKEPTKDTVFIGNKLSEEEQKQFEQKYVEIEKTHTNAETFYGFMIMKKNLEEGYIQSVACNTLKSFNIDQKSAQLLAVLVLLSAYCNRATVSVSLCEEFLGLQPKPFCGTIKVEEGFGKFSTLITCCEVVGKVVFKAIKLIHSKIAWHCLQELAAKHNTSKAKITDFLLTTNELYGSIQGKDKLMQDVRNILVKRYSLKEESQVQATAAIPAGEKDEKKSLETRFSPLIRHIENETPGLEERVLINASHRFQKDAVIAQLLARYYYLKKKDFEEAKQWAKTAKNLSKDSSYISDTAAQVIKHELKTTIGNEKVPIGPEALGRLLKLAKSATDSFRETQNLAKAESTQRLQTKAGNYPFNTAGYLGEIQVGVHVIEVLKKIPIFSAGNVRHDILSQMLSGSLTLDQIKQNDPGYRKNIQYYIILQSFKDVLYSLKCRMKTNFDFLDKFYVNLGSKFGMEETREQITQNELFRCFKQYAELFCKTDSAALLKNKTMHRMLQLHQARQYLEMQKADTYSGILNYLSKDAKDVQPAILEKIAKRYEFICTHEQSRSVERINYIYVNVVLSCIKLESDKILPYQELVNILCQILHKPISLDDSLPLLFIAVVLLWPQQYLSRAESGNLGKHISQMRTCYHTVMKEVYSGKRPIIHFFLGKKQGYERLVHLGQVKSCIKAGKEQFASMWENGLIWKNTEVKECLYRVSGEVRGRNILANTLIPNLKIEVTPMFQSQLRNLSDGSKVSFFIGFSMKGPLAIDIY</sequence>
<keyword evidence="3" id="KW-1185">Reference proteome</keyword>
<evidence type="ECO:0000313" key="3">
    <source>
        <dbReference type="Proteomes" id="UP000472271"/>
    </source>
</evidence>
<dbReference type="RefSeq" id="XP_029981422.1">
    <property type="nucleotide sequence ID" value="XM_030125562.1"/>
</dbReference>
<name>A0A672YWK1_9TELE</name>
<reference evidence="2" key="2">
    <citation type="submission" date="2025-08" db="UniProtKB">
        <authorList>
            <consortium name="Ensembl"/>
        </authorList>
    </citation>
    <scope>IDENTIFICATION</scope>
</reference>
<protein>
    <submittedName>
        <fullName evidence="2">Sterile alpha motif domain-containing protein 9-like</fullName>
    </submittedName>
</protein>
<accession>A0A672YWK1</accession>
<dbReference type="InterPro" id="IPR013761">
    <property type="entry name" value="SAM/pointed_sf"/>
</dbReference>
<feature type="domain" description="SAM" evidence="1">
    <location>
        <begin position="21"/>
        <end position="68"/>
    </location>
</feature>
<dbReference type="PROSITE" id="PS50105">
    <property type="entry name" value="SAM_DOMAIN"/>
    <property type="match status" value="1"/>
</dbReference>
<dbReference type="InParanoid" id="A0A672YWK1"/>
<dbReference type="Ensembl" id="ENSSORT00005009410.1">
    <property type="protein sequence ID" value="ENSSORP00005009106.1"/>
    <property type="gene ID" value="ENSSORG00005005001.1"/>
</dbReference>
<reference evidence="2" key="1">
    <citation type="submission" date="2019-06" db="EMBL/GenBank/DDBJ databases">
        <authorList>
            <consortium name="Wellcome Sanger Institute Data Sharing"/>
        </authorList>
    </citation>
    <scope>NUCLEOTIDE SEQUENCE [LARGE SCALE GENOMIC DNA]</scope>
</reference>
<dbReference type="Proteomes" id="UP000472271">
    <property type="component" value="Chromosome 21"/>
</dbReference>
<dbReference type="SUPFAM" id="SSF47769">
    <property type="entry name" value="SAM/Pointed domain"/>
    <property type="match status" value="1"/>
</dbReference>
<evidence type="ECO:0000259" key="1">
    <source>
        <dbReference type="PROSITE" id="PS50105"/>
    </source>
</evidence>
<dbReference type="GO" id="GO:0005737">
    <property type="term" value="C:cytoplasm"/>
    <property type="evidence" value="ECO:0007669"/>
    <property type="project" value="TreeGrafter"/>
</dbReference>
<dbReference type="PANTHER" id="PTHR16155">
    <property type="entry name" value="DED DOMAIN-CONTAINING PROTEIN"/>
    <property type="match status" value="1"/>
</dbReference>
<dbReference type="OrthoDB" id="2337140at2759"/>
<organism evidence="2 3">
    <name type="scientific">Sphaeramia orbicularis</name>
    <name type="common">orbiculate cardinalfish</name>
    <dbReference type="NCBI Taxonomy" id="375764"/>
    <lineage>
        <taxon>Eukaryota</taxon>
        <taxon>Metazoa</taxon>
        <taxon>Chordata</taxon>
        <taxon>Craniata</taxon>
        <taxon>Vertebrata</taxon>
        <taxon>Euteleostomi</taxon>
        <taxon>Actinopterygii</taxon>
        <taxon>Neopterygii</taxon>
        <taxon>Teleostei</taxon>
        <taxon>Neoteleostei</taxon>
        <taxon>Acanthomorphata</taxon>
        <taxon>Gobiaria</taxon>
        <taxon>Kurtiformes</taxon>
        <taxon>Apogonoidei</taxon>
        <taxon>Apogonidae</taxon>
        <taxon>Apogoninae</taxon>
        <taxon>Sphaeramia</taxon>
    </lineage>
</organism>
<dbReference type="GeneID" id="115412892"/>
<proteinExistence type="predicted"/>
<dbReference type="InterPro" id="IPR001660">
    <property type="entry name" value="SAM"/>
</dbReference>
<gene>
    <name evidence="2" type="primary">LOC115412892</name>
</gene>